<protein>
    <submittedName>
        <fullName evidence="2">Uncharacterized protein</fullName>
    </submittedName>
</protein>
<gene>
    <name evidence="2" type="ORF">PIB30_014459</name>
</gene>
<evidence type="ECO:0000313" key="2">
    <source>
        <dbReference type="EMBL" id="MED6180900.1"/>
    </source>
</evidence>
<evidence type="ECO:0000313" key="3">
    <source>
        <dbReference type="Proteomes" id="UP001341840"/>
    </source>
</evidence>
<reference evidence="2 3" key="1">
    <citation type="journal article" date="2023" name="Plants (Basel)">
        <title>Bridging the Gap: Combining Genomics and Transcriptomics Approaches to Understand Stylosanthes scabra, an Orphan Legume from the Brazilian Caatinga.</title>
        <authorList>
            <person name="Ferreira-Neto J.R.C."/>
            <person name="da Silva M.D."/>
            <person name="Binneck E."/>
            <person name="de Melo N.F."/>
            <person name="da Silva R.H."/>
            <person name="de Melo A.L.T.M."/>
            <person name="Pandolfi V."/>
            <person name="Bustamante F.O."/>
            <person name="Brasileiro-Vidal A.C."/>
            <person name="Benko-Iseppon A.M."/>
        </authorList>
    </citation>
    <scope>NUCLEOTIDE SEQUENCE [LARGE SCALE GENOMIC DNA]</scope>
    <source>
        <tissue evidence="2">Leaves</tissue>
    </source>
</reference>
<comment type="caution">
    <text evidence="2">The sequence shown here is derived from an EMBL/GenBank/DDBJ whole genome shotgun (WGS) entry which is preliminary data.</text>
</comment>
<feature type="region of interest" description="Disordered" evidence="1">
    <location>
        <begin position="61"/>
        <end position="105"/>
    </location>
</feature>
<proteinExistence type="predicted"/>
<name>A0ABU6W4S3_9FABA</name>
<evidence type="ECO:0000256" key="1">
    <source>
        <dbReference type="SAM" id="MobiDB-lite"/>
    </source>
</evidence>
<dbReference type="EMBL" id="JASCZI010181281">
    <property type="protein sequence ID" value="MED6180900.1"/>
    <property type="molecule type" value="Genomic_DNA"/>
</dbReference>
<sequence>MFRNTHVVTPGDRLEYRPSWISEDHHVWITFEVHRRIMQDRFMEFLAGGFRPYHVQAEPAPINVVPPDYNSDKDSDYEDESSCHSTDEDELVPNTPTVGGLEYYE</sequence>
<organism evidence="2 3">
    <name type="scientific">Stylosanthes scabra</name>
    <dbReference type="NCBI Taxonomy" id="79078"/>
    <lineage>
        <taxon>Eukaryota</taxon>
        <taxon>Viridiplantae</taxon>
        <taxon>Streptophyta</taxon>
        <taxon>Embryophyta</taxon>
        <taxon>Tracheophyta</taxon>
        <taxon>Spermatophyta</taxon>
        <taxon>Magnoliopsida</taxon>
        <taxon>eudicotyledons</taxon>
        <taxon>Gunneridae</taxon>
        <taxon>Pentapetalae</taxon>
        <taxon>rosids</taxon>
        <taxon>fabids</taxon>
        <taxon>Fabales</taxon>
        <taxon>Fabaceae</taxon>
        <taxon>Papilionoideae</taxon>
        <taxon>50 kb inversion clade</taxon>
        <taxon>dalbergioids sensu lato</taxon>
        <taxon>Dalbergieae</taxon>
        <taxon>Pterocarpus clade</taxon>
        <taxon>Stylosanthes</taxon>
    </lineage>
</organism>
<accession>A0ABU6W4S3</accession>
<keyword evidence="3" id="KW-1185">Reference proteome</keyword>
<dbReference type="Proteomes" id="UP001341840">
    <property type="component" value="Unassembled WGS sequence"/>
</dbReference>